<evidence type="ECO:0000313" key="1">
    <source>
        <dbReference type="EMBL" id="GAG89249.1"/>
    </source>
</evidence>
<reference evidence="1" key="1">
    <citation type="journal article" date="2014" name="Front. Microbiol.">
        <title>High frequency of phylogenetically diverse reductive dehalogenase-homologous genes in deep subseafloor sedimentary metagenomes.</title>
        <authorList>
            <person name="Kawai M."/>
            <person name="Futagami T."/>
            <person name="Toyoda A."/>
            <person name="Takaki Y."/>
            <person name="Nishi S."/>
            <person name="Hori S."/>
            <person name="Arai W."/>
            <person name="Tsubouchi T."/>
            <person name="Morono Y."/>
            <person name="Uchiyama I."/>
            <person name="Ito T."/>
            <person name="Fujiyama A."/>
            <person name="Inagaki F."/>
            <person name="Takami H."/>
        </authorList>
    </citation>
    <scope>NUCLEOTIDE SEQUENCE</scope>
    <source>
        <strain evidence="1">Expedition CK06-06</strain>
    </source>
</reference>
<dbReference type="EMBL" id="BART01011862">
    <property type="protein sequence ID" value="GAG89249.1"/>
    <property type="molecule type" value="Genomic_DNA"/>
</dbReference>
<dbReference type="AlphaFoldDB" id="X1B0K6"/>
<organism evidence="1">
    <name type="scientific">marine sediment metagenome</name>
    <dbReference type="NCBI Taxonomy" id="412755"/>
    <lineage>
        <taxon>unclassified sequences</taxon>
        <taxon>metagenomes</taxon>
        <taxon>ecological metagenomes</taxon>
    </lineage>
</organism>
<proteinExistence type="predicted"/>
<accession>X1B0K6</accession>
<name>X1B0K6_9ZZZZ</name>
<gene>
    <name evidence="1" type="ORF">S01H4_25044</name>
</gene>
<comment type="caution">
    <text evidence="1">The sequence shown here is derived from an EMBL/GenBank/DDBJ whole genome shotgun (WGS) entry which is preliminary data.</text>
</comment>
<protein>
    <submittedName>
        <fullName evidence="1">Uncharacterized protein</fullName>
    </submittedName>
</protein>
<sequence>MQTSDEIGRKDVSMILYDLVRLTNEAGQNDLANEYLEKRKALTKELNIKPREVENIFYFSLIQ</sequence>